<evidence type="ECO:0000313" key="3">
    <source>
        <dbReference type="Proteomes" id="UP000254912"/>
    </source>
</evidence>
<dbReference type="RefSeq" id="WP_123773681.1">
    <property type="nucleotide sequence ID" value="NZ_BJYO01000002.1"/>
</dbReference>
<name>A0A288QWD6_9LACO</name>
<feature type="region of interest" description="Disordered" evidence="1">
    <location>
        <begin position="30"/>
        <end position="89"/>
    </location>
</feature>
<dbReference type="GeneID" id="94546005"/>
<evidence type="ECO:0000256" key="1">
    <source>
        <dbReference type="SAM" id="MobiDB-lite"/>
    </source>
</evidence>
<feature type="compositionally biased region" description="Low complexity" evidence="1">
    <location>
        <begin position="39"/>
        <end position="89"/>
    </location>
</feature>
<comment type="caution">
    <text evidence="2">The sequence shown here is derived from an EMBL/GenBank/DDBJ whole genome shotgun (WGS) entry which is preliminary data.</text>
</comment>
<dbReference type="Proteomes" id="UP000254912">
    <property type="component" value="Unassembled WGS sequence"/>
</dbReference>
<proteinExistence type="predicted"/>
<dbReference type="KEGG" id="wso:WSWS_00807"/>
<keyword evidence="3" id="KW-1185">Reference proteome</keyword>
<accession>A0A288QWD6</accession>
<dbReference type="EMBL" id="QRAS01000001">
    <property type="protein sequence ID" value="RDL12011.1"/>
    <property type="molecule type" value="Genomic_DNA"/>
</dbReference>
<reference evidence="2 3" key="1">
    <citation type="submission" date="2018-07" db="EMBL/GenBank/DDBJ databases">
        <title>Genomic Encyclopedia of Type Strains, Phase III (KMG-III): the genomes of soil and plant-associated and newly described type strains.</title>
        <authorList>
            <person name="Whitman W."/>
        </authorList>
    </citation>
    <scope>NUCLEOTIDE SEQUENCE [LARGE SCALE GENOMIC DNA]</scope>
    <source>
        <strain evidence="2 3">CECT 7031</strain>
    </source>
</reference>
<evidence type="ECO:0000313" key="2">
    <source>
        <dbReference type="EMBL" id="RDL12011.1"/>
    </source>
</evidence>
<organism evidence="2 3">
    <name type="scientific">Weissella soli</name>
    <dbReference type="NCBI Taxonomy" id="155866"/>
    <lineage>
        <taxon>Bacteria</taxon>
        <taxon>Bacillati</taxon>
        <taxon>Bacillota</taxon>
        <taxon>Bacilli</taxon>
        <taxon>Lactobacillales</taxon>
        <taxon>Lactobacillaceae</taxon>
        <taxon>Weissella</taxon>
    </lineage>
</organism>
<dbReference type="AlphaFoldDB" id="A0A288QWD6"/>
<gene>
    <name evidence="2" type="ORF">DFP99_0435</name>
</gene>
<protein>
    <submittedName>
        <fullName evidence="2">Uncharacterized protein</fullName>
    </submittedName>
</protein>
<sequence>MMNKKFGWIIGSVVAVVILGSGTAVVLGNHQSKQESTKSHQTTQKSSSKQVTKKQSTQKKSATSAVTARATTSNTPTTDASTAASVSAAKAKAATANTSSVTTGENVDKASEYSAIKKTNSGVTITDEMVQEARGELREQGVQPGSFSDLDIAKVIEKANNEGIDYKTAIEELFPAFFK</sequence>